<feature type="compositionally biased region" description="Basic residues" evidence="1">
    <location>
        <begin position="130"/>
        <end position="145"/>
    </location>
</feature>
<feature type="region of interest" description="Disordered" evidence="1">
    <location>
        <begin position="1"/>
        <end position="20"/>
    </location>
</feature>
<dbReference type="RefSeq" id="XP_047764087.1">
    <property type="nucleotide sequence ID" value="XM_047909884.1"/>
</dbReference>
<feature type="compositionally biased region" description="Acidic residues" evidence="1">
    <location>
        <begin position="101"/>
        <end position="112"/>
    </location>
</feature>
<keyword evidence="3" id="KW-1185">Reference proteome</keyword>
<organism evidence="2 3">
    <name type="scientific">Passalora fulva</name>
    <name type="common">Tomato leaf mold</name>
    <name type="synonym">Cladosporium fulvum</name>
    <dbReference type="NCBI Taxonomy" id="5499"/>
    <lineage>
        <taxon>Eukaryota</taxon>
        <taxon>Fungi</taxon>
        <taxon>Dikarya</taxon>
        <taxon>Ascomycota</taxon>
        <taxon>Pezizomycotina</taxon>
        <taxon>Dothideomycetes</taxon>
        <taxon>Dothideomycetidae</taxon>
        <taxon>Mycosphaerellales</taxon>
        <taxon>Mycosphaerellaceae</taxon>
        <taxon>Fulvia</taxon>
    </lineage>
</organism>
<dbReference type="AlphaFoldDB" id="A0A9Q8URH3"/>
<feature type="compositionally biased region" description="Basic and acidic residues" evidence="1">
    <location>
        <begin position="113"/>
        <end position="124"/>
    </location>
</feature>
<dbReference type="KEGG" id="ffu:CLAFUR5_10736"/>
<dbReference type="EMBL" id="CP090169">
    <property type="protein sequence ID" value="UJO19721.1"/>
    <property type="molecule type" value="Genomic_DNA"/>
</dbReference>
<evidence type="ECO:0000313" key="2">
    <source>
        <dbReference type="EMBL" id="UJO19721.1"/>
    </source>
</evidence>
<proteinExistence type="predicted"/>
<evidence type="ECO:0000313" key="3">
    <source>
        <dbReference type="Proteomes" id="UP000756132"/>
    </source>
</evidence>
<evidence type="ECO:0000256" key="1">
    <source>
        <dbReference type="SAM" id="MobiDB-lite"/>
    </source>
</evidence>
<dbReference type="Proteomes" id="UP000756132">
    <property type="component" value="Chromosome 7"/>
</dbReference>
<reference evidence="2" key="2">
    <citation type="journal article" date="2022" name="Microb. Genom.">
        <title>A chromosome-scale genome assembly of the tomato pathogen Cladosporium fulvum reveals a compartmentalized genome architecture and the presence of a dispensable chromosome.</title>
        <authorList>
            <person name="Zaccaron A.Z."/>
            <person name="Chen L.H."/>
            <person name="Samaras A."/>
            <person name="Stergiopoulos I."/>
        </authorList>
    </citation>
    <scope>NUCLEOTIDE SEQUENCE</scope>
    <source>
        <strain evidence="2">Race5_Kim</strain>
    </source>
</reference>
<protein>
    <submittedName>
        <fullName evidence="2">Uncharacterized protein</fullName>
    </submittedName>
</protein>
<sequence>MPQATRPERSNATGGQTQVQPSWRQMLIQQPPFANMFACNSTGWARIAADTTVAAIFEKADGVQSASGIGGSGIRILVRGDGTNSSKFWEIVELEAAQKQEEEDEGQEEEVSETSKAERRDSSKPSKQSQLRKSRKSRKSKKSKR</sequence>
<name>A0A9Q8URH3_PASFU</name>
<feature type="compositionally biased region" description="Polar residues" evidence="1">
    <location>
        <begin position="10"/>
        <end position="20"/>
    </location>
</feature>
<reference evidence="2" key="1">
    <citation type="submission" date="2021-12" db="EMBL/GenBank/DDBJ databases">
        <authorList>
            <person name="Zaccaron A."/>
            <person name="Stergiopoulos I."/>
        </authorList>
    </citation>
    <scope>NUCLEOTIDE SEQUENCE</scope>
    <source>
        <strain evidence="2">Race5_Kim</strain>
    </source>
</reference>
<gene>
    <name evidence="2" type="ORF">CLAFUR5_10736</name>
</gene>
<dbReference type="GeneID" id="71990614"/>
<accession>A0A9Q8URH3</accession>
<feature type="region of interest" description="Disordered" evidence="1">
    <location>
        <begin position="95"/>
        <end position="145"/>
    </location>
</feature>